<dbReference type="EMBL" id="AZBU02000001">
    <property type="protein sequence ID" value="TMS33861.1"/>
    <property type="molecule type" value="Genomic_DNA"/>
</dbReference>
<comment type="caution">
    <text evidence="2">The sequence shown here is derived from an EMBL/GenBank/DDBJ whole genome shotgun (WGS) entry which is preliminary data.</text>
</comment>
<proteinExistence type="predicted"/>
<sequence length="195" mass="22295">MDVIFTFQLRFLLAIPDSVALDWSLNFVLLPLDVFRVQDRNGTLLDLVKAGKTLDPTPSFQDFVAMRKRRKMSGIVASRVQTSRIEVICLKSPEFVLRRLLSDSPVWNWPCCRRGTSGITGIPAKTQNGRFSHGNILNGPRLKHRTSRISAKHAEMSGFGRFKYGITGILANRIKWTGFQAHVWYENDRIRDYNV</sequence>
<protein>
    <submittedName>
        <fullName evidence="2">Uncharacterized protein</fullName>
    </submittedName>
</protein>
<dbReference type="AlphaFoldDB" id="A0A4U8UM33"/>
<accession>A0A4U8UM33</accession>
<evidence type="ECO:0000313" key="3">
    <source>
        <dbReference type="Proteomes" id="UP000298663"/>
    </source>
</evidence>
<dbReference type="Proteomes" id="UP000298663">
    <property type="component" value="Chromosome X"/>
</dbReference>
<feature type="signal peptide" evidence="1">
    <location>
        <begin position="1"/>
        <end position="20"/>
    </location>
</feature>
<evidence type="ECO:0000256" key="1">
    <source>
        <dbReference type="SAM" id="SignalP"/>
    </source>
</evidence>
<reference evidence="2 3" key="1">
    <citation type="journal article" date="2015" name="Genome Biol.">
        <title>Comparative genomics of Steinernema reveals deeply conserved gene regulatory networks.</title>
        <authorList>
            <person name="Dillman A.R."/>
            <person name="Macchietto M."/>
            <person name="Porter C.F."/>
            <person name="Rogers A."/>
            <person name="Williams B."/>
            <person name="Antoshechkin I."/>
            <person name="Lee M.M."/>
            <person name="Goodwin Z."/>
            <person name="Lu X."/>
            <person name="Lewis E.E."/>
            <person name="Goodrich-Blair H."/>
            <person name="Stock S.P."/>
            <person name="Adams B.J."/>
            <person name="Sternberg P.W."/>
            <person name="Mortazavi A."/>
        </authorList>
    </citation>
    <scope>NUCLEOTIDE SEQUENCE [LARGE SCALE GENOMIC DNA]</scope>
    <source>
        <strain evidence="2 3">ALL</strain>
    </source>
</reference>
<keyword evidence="3" id="KW-1185">Reference proteome</keyword>
<organism evidence="2 3">
    <name type="scientific">Steinernema carpocapsae</name>
    <name type="common">Entomopathogenic nematode</name>
    <dbReference type="NCBI Taxonomy" id="34508"/>
    <lineage>
        <taxon>Eukaryota</taxon>
        <taxon>Metazoa</taxon>
        <taxon>Ecdysozoa</taxon>
        <taxon>Nematoda</taxon>
        <taxon>Chromadorea</taxon>
        <taxon>Rhabditida</taxon>
        <taxon>Tylenchina</taxon>
        <taxon>Panagrolaimomorpha</taxon>
        <taxon>Strongyloidoidea</taxon>
        <taxon>Steinernematidae</taxon>
        <taxon>Steinernema</taxon>
    </lineage>
</organism>
<gene>
    <name evidence="2" type="ORF">L596_001552</name>
</gene>
<evidence type="ECO:0000313" key="2">
    <source>
        <dbReference type="EMBL" id="TMS33861.1"/>
    </source>
</evidence>
<keyword evidence="1" id="KW-0732">Signal</keyword>
<dbReference type="EMBL" id="CM016762">
    <property type="protein sequence ID" value="TMS33861.1"/>
    <property type="molecule type" value="Genomic_DNA"/>
</dbReference>
<feature type="chain" id="PRO_5020716340" evidence="1">
    <location>
        <begin position="21"/>
        <end position="195"/>
    </location>
</feature>
<reference evidence="2 3" key="2">
    <citation type="journal article" date="2019" name="G3 (Bethesda)">
        <title>Hybrid Assembly of the Genome of the Entomopathogenic Nematode Steinernema carpocapsae Identifies the X-Chromosome.</title>
        <authorList>
            <person name="Serra L."/>
            <person name="Macchietto M."/>
            <person name="Macias-Munoz A."/>
            <person name="McGill C.J."/>
            <person name="Rodriguez I.M."/>
            <person name="Rodriguez B."/>
            <person name="Murad R."/>
            <person name="Mortazavi A."/>
        </authorList>
    </citation>
    <scope>NUCLEOTIDE SEQUENCE [LARGE SCALE GENOMIC DNA]</scope>
    <source>
        <strain evidence="2 3">ALL</strain>
    </source>
</reference>
<name>A0A4U8UM33_STECR</name>